<gene>
    <name evidence="2" type="ORF">F383_19186</name>
</gene>
<evidence type="ECO:0000313" key="2">
    <source>
        <dbReference type="EMBL" id="KHG00276.1"/>
    </source>
</evidence>
<evidence type="ECO:0000256" key="1">
    <source>
        <dbReference type="SAM" id="SignalP"/>
    </source>
</evidence>
<protein>
    <submittedName>
        <fullName evidence="2">Hid-1 family protein P19A11.07c</fullName>
    </submittedName>
</protein>
<keyword evidence="3" id="KW-1185">Reference proteome</keyword>
<reference evidence="3" key="1">
    <citation type="submission" date="2014-09" db="EMBL/GenBank/DDBJ databases">
        <authorList>
            <person name="Mudge J."/>
            <person name="Ramaraj T."/>
            <person name="Lindquist I.E."/>
            <person name="Bharti A.K."/>
            <person name="Sundararajan A."/>
            <person name="Cameron C.T."/>
            <person name="Woodward J.E."/>
            <person name="May G.D."/>
            <person name="Brubaker C."/>
            <person name="Broadhvest J."/>
            <person name="Wilkins T.A."/>
        </authorList>
    </citation>
    <scope>NUCLEOTIDE SEQUENCE</scope>
    <source>
        <strain evidence="3">cv. AKA8401</strain>
    </source>
</reference>
<feature type="chain" id="PRO_5002075817" evidence="1">
    <location>
        <begin position="26"/>
        <end position="61"/>
    </location>
</feature>
<dbReference type="Proteomes" id="UP000032142">
    <property type="component" value="Unassembled WGS sequence"/>
</dbReference>
<dbReference type="AlphaFoldDB" id="A0A0B0MMY6"/>
<name>A0A0B0MMY6_GOSAR</name>
<sequence length="61" mass="6996">MSFGHCMSMPIWVAVLQAIASAAKADTTCWWIFEYDKRIDTHGIGGSWFLLLFHIEGRLYC</sequence>
<feature type="signal peptide" evidence="1">
    <location>
        <begin position="1"/>
        <end position="25"/>
    </location>
</feature>
<organism evidence="2 3">
    <name type="scientific">Gossypium arboreum</name>
    <name type="common">Tree cotton</name>
    <name type="synonym">Gossypium nanking</name>
    <dbReference type="NCBI Taxonomy" id="29729"/>
    <lineage>
        <taxon>Eukaryota</taxon>
        <taxon>Viridiplantae</taxon>
        <taxon>Streptophyta</taxon>
        <taxon>Embryophyta</taxon>
        <taxon>Tracheophyta</taxon>
        <taxon>Spermatophyta</taxon>
        <taxon>Magnoliopsida</taxon>
        <taxon>eudicotyledons</taxon>
        <taxon>Gunneridae</taxon>
        <taxon>Pentapetalae</taxon>
        <taxon>rosids</taxon>
        <taxon>malvids</taxon>
        <taxon>Malvales</taxon>
        <taxon>Malvaceae</taxon>
        <taxon>Malvoideae</taxon>
        <taxon>Gossypium</taxon>
    </lineage>
</organism>
<accession>A0A0B0MMY6</accession>
<comment type="caution">
    <text evidence="2">The sequence shown here is derived from an EMBL/GenBank/DDBJ whole genome shotgun (WGS) entry which is preliminary data.</text>
</comment>
<evidence type="ECO:0000313" key="3">
    <source>
        <dbReference type="Proteomes" id="UP000032142"/>
    </source>
</evidence>
<dbReference type="EMBL" id="JRRC01121875">
    <property type="protein sequence ID" value="KHG00276.1"/>
    <property type="molecule type" value="Genomic_DNA"/>
</dbReference>
<proteinExistence type="predicted"/>
<keyword evidence="1" id="KW-0732">Signal</keyword>